<keyword evidence="3" id="KW-0547">Nucleotide-binding</keyword>
<dbReference type="Pfam" id="PF00005">
    <property type="entry name" value="ABC_tran"/>
    <property type="match status" value="1"/>
</dbReference>
<evidence type="ECO:0000256" key="7">
    <source>
        <dbReference type="SAM" id="MobiDB-lite"/>
    </source>
</evidence>
<dbReference type="InterPro" id="IPR027417">
    <property type="entry name" value="P-loop_NTPase"/>
</dbReference>
<dbReference type="GO" id="GO:0015416">
    <property type="term" value="F:ABC-type phosphonate transporter activity"/>
    <property type="evidence" value="ECO:0007669"/>
    <property type="project" value="InterPro"/>
</dbReference>
<dbReference type="Gene3D" id="3.40.50.300">
    <property type="entry name" value="P-loop containing nucleotide triphosphate hydrolases"/>
    <property type="match status" value="1"/>
</dbReference>
<dbReference type="EMBL" id="RAPO01000003">
    <property type="protein sequence ID" value="RKD94011.1"/>
    <property type="molecule type" value="Genomic_DNA"/>
</dbReference>
<dbReference type="CDD" id="cd03256">
    <property type="entry name" value="ABC_PhnC_transporter"/>
    <property type="match status" value="1"/>
</dbReference>
<evidence type="ECO:0000256" key="6">
    <source>
        <dbReference type="ARBA" id="ARBA00023136"/>
    </source>
</evidence>
<reference evidence="9 10" key="1">
    <citation type="submission" date="2018-09" db="EMBL/GenBank/DDBJ databases">
        <title>Genomic Encyclopedia of Archaeal and Bacterial Type Strains, Phase II (KMG-II): from individual species to whole genera.</title>
        <authorList>
            <person name="Goeker M."/>
        </authorList>
    </citation>
    <scope>NUCLEOTIDE SEQUENCE [LARGE SCALE GENOMIC DNA]</scope>
    <source>
        <strain evidence="9 10">DSM 13151</strain>
    </source>
</reference>
<dbReference type="PANTHER" id="PTHR43166:SF6">
    <property type="entry name" value="PHOSPHONATES IMPORT ATP-BINDING PROTEIN PHNC"/>
    <property type="match status" value="1"/>
</dbReference>
<dbReference type="PROSITE" id="PS50893">
    <property type="entry name" value="ABC_TRANSPORTER_2"/>
    <property type="match status" value="1"/>
</dbReference>
<dbReference type="GO" id="GO:0016020">
    <property type="term" value="C:membrane"/>
    <property type="evidence" value="ECO:0007669"/>
    <property type="project" value="InterPro"/>
</dbReference>
<dbReference type="OrthoDB" id="302885at2157"/>
<evidence type="ECO:0000256" key="2">
    <source>
        <dbReference type="ARBA" id="ARBA00022475"/>
    </source>
</evidence>
<evidence type="ECO:0000256" key="3">
    <source>
        <dbReference type="ARBA" id="ARBA00022741"/>
    </source>
</evidence>
<evidence type="ECO:0000256" key="5">
    <source>
        <dbReference type="ARBA" id="ARBA00022967"/>
    </source>
</evidence>
<dbReference type="PROSITE" id="PS00211">
    <property type="entry name" value="ABC_TRANSPORTER_1"/>
    <property type="match status" value="1"/>
</dbReference>
<dbReference type="InterPro" id="IPR017871">
    <property type="entry name" value="ABC_transporter-like_CS"/>
</dbReference>
<evidence type="ECO:0000256" key="4">
    <source>
        <dbReference type="ARBA" id="ARBA00022840"/>
    </source>
</evidence>
<keyword evidence="4 9" id="KW-0067">ATP-binding</keyword>
<evidence type="ECO:0000259" key="8">
    <source>
        <dbReference type="PROSITE" id="PS50893"/>
    </source>
</evidence>
<feature type="region of interest" description="Disordered" evidence="7">
    <location>
        <begin position="249"/>
        <end position="282"/>
    </location>
</feature>
<dbReference type="InterPro" id="IPR050086">
    <property type="entry name" value="MetN_ABC_transporter-like"/>
</dbReference>
<sequence>MSTLVADGLTKTFGETVALDNVSFEIPDGEFVVILGVSGSGKSTLLRCLNGLTAPTSGEVRIDDTPVLEPRDDVAMVFQQHNIIENMTAYSNALTGTLNRSRYVESLLQLQSDDEKYRALEALETVGLLEEAQQKARRMSGGQQQRVGIARALVQQPNILLADEPVASLDPGSAQKVMRYLRTAAQDRDLTAMISLHQVNLARKFGQRFIGLRDGRKVFDGYRDELTLDVIDEIYGDVDTEGMFAKTDVDERTDRSADIATDGAEGASPASAIDSGTGGSRS</sequence>
<keyword evidence="2" id="KW-1003">Cell membrane</keyword>
<dbReference type="RefSeq" id="WP_120245979.1">
    <property type="nucleotide sequence ID" value="NZ_RAPO01000003.1"/>
</dbReference>
<organism evidence="9 10">
    <name type="scientific">Halopiger aswanensis</name>
    <dbReference type="NCBI Taxonomy" id="148449"/>
    <lineage>
        <taxon>Archaea</taxon>
        <taxon>Methanobacteriati</taxon>
        <taxon>Methanobacteriota</taxon>
        <taxon>Stenosarchaea group</taxon>
        <taxon>Halobacteria</taxon>
        <taxon>Halobacteriales</taxon>
        <taxon>Natrialbaceae</taxon>
        <taxon>Halopiger</taxon>
    </lineage>
</organism>
<dbReference type="PANTHER" id="PTHR43166">
    <property type="entry name" value="AMINO ACID IMPORT ATP-BINDING PROTEIN"/>
    <property type="match status" value="1"/>
</dbReference>
<keyword evidence="5" id="KW-1278">Translocase</keyword>
<keyword evidence="6" id="KW-0472">Membrane</keyword>
<proteinExistence type="predicted"/>
<name>A0A419WEV1_9EURY</name>
<dbReference type="GO" id="GO:0005524">
    <property type="term" value="F:ATP binding"/>
    <property type="evidence" value="ECO:0007669"/>
    <property type="project" value="UniProtKB-KW"/>
</dbReference>
<gene>
    <name evidence="9" type="ORF">ATJ93_3646</name>
</gene>
<evidence type="ECO:0000313" key="9">
    <source>
        <dbReference type="EMBL" id="RKD94011.1"/>
    </source>
</evidence>
<feature type="domain" description="ABC transporter" evidence="8">
    <location>
        <begin position="4"/>
        <end position="239"/>
    </location>
</feature>
<dbReference type="SUPFAM" id="SSF52540">
    <property type="entry name" value="P-loop containing nucleoside triphosphate hydrolases"/>
    <property type="match status" value="1"/>
</dbReference>
<evidence type="ECO:0000256" key="1">
    <source>
        <dbReference type="ARBA" id="ARBA00022448"/>
    </source>
</evidence>
<keyword evidence="1" id="KW-0813">Transport</keyword>
<evidence type="ECO:0000313" key="10">
    <source>
        <dbReference type="Proteomes" id="UP000283805"/>
    </source>
</evidence>
<dbReference type="SMART" id="SM00382">
    <property type="entry name" value="AAA"/>
    <property type="match status" value="1"/>
</dbReference>
<comment type="caution">
    <text evidence="9">The sequence shown here is derived from an EMBL/GenBank/DDBJ whole genome shotgun (WGS) entry which is preliminary data.</text>
</comment>
<dbReference type="InterPro" id="IPR012693">
    <property type="entry name" value="ABC_transpr_PhnC"/>
</dbReference>
<dbReference type="InterPro" id="IPR003593">
    <property type="entry name" value="AAA+_ATPase"/>
</dbReference>
<protein>
    <submittedName>
        <fullName evidence="9">Phosphonate transport system ATP-binding protein</fullName>
    </submittedName>
</protein>
<dbReference type="Proteomes" id="UP000283805">
    <property type="component" value="Unassembled WGS sequence"/>
</dbReference>
<dbReference type="GO" id="GO:0016887">
    <property type="term" value="F:ATP hydrolysis activity"/>
    <property type="evidence" value="ECO:0007669"/>
    <property type="project" value="InterPro"/>
</dbReference>
<keyword evidence="10" id="KW-1185">Reference proteome</keyword>
<dbReference type="InterPro" id="IPR003439">
    <property type="entry name" value="ABC_transporter-like_ATP-bd"/>
</dbReference>
<dbReference type="AlphaFoldDB" id="A0A419WEV1"/>
<accession>A0A419WEV1</accession>